<dbReference type="SUPFAM" id="SSF53927">
    <property type="entry name" value="Cytidine deaminase-like"/>
    <property type="match status" value="1"/>
</dbReference>
<dbReference type="EMBL" id="JBHSMI010000029">
    <property type="protein sequence ID" value="MFC5405110.1"/>
    <property type="molecule type" value="Genomic_DNA"/>
</dbReference>
<comment type="caution">
    <text evidence="14">The sequence shown here is derived from an EMBL/GenBank/DDBJ whole genome shotgun (WGS) entry which is preliminary data.</text>
</comment>
<dbReference type="InterPro" id="IPR002125">
    <property type="entry name" value="CMP_dCMP_dom"/>
</dbReference>
<evidence type="ECO:0000313" key="15">
    <source>
        <dbReference type="Proteomes" id="UP001596113"/>
    </source>
</evidence>
<dbReference type="RefSeq" id="WP_378136080.1">
    <property type="nucleotide sequence ID" value="NZ_JBHSMI010000029.1"/>
</dbReference>
<name>A0ABW0HXU6_9BACL</name>
<keyword evidence="15" id="KW-1185">Reference proteome</keyword>
<comment type="cofactor">
    <cofactor evidence="1 12">
        <name>Zn(2+)</name>
        <dbReference type="ChEBI" id="CHEBI:29105"/>
    </cofactor>
</comment>
<comment type="function">
    <text evidence="2 12">This enzyme scavenges exogenous and endogenous cytidine and 2'-deoxycytidine for UMP synthesis.</text>
</comment>
<dbReference type="PANTHER" id="PTHR11644">
    <property type="entry name" value="CYTIDINE DEAMINASE"/>
    <property type="match status" value="1"/>
</dbReference>
<dbReference type="NCBIfam" id="NF004064">
    <property type="entry name" value="PRK05578.1"/>
    <property type="match status" value="1"/>
</dbReference>
<reference evidence="15" key="1">
    <citation type="journal article" date="2019" name="Int. J. Syst. Evol. Microbiol.">
        <title>The Global Catalogue of Microorganisms (GCM) 10K type strain sequencing project: providing services to taxonomists for standard genome sequencing and annotation.</title>
        <authorList>
            <consortium name="The Broad Institute Genomics Platform"/>
            <consortium name="The Broad Institute Genome Sequencing Center for Infectious Disease"/>
            <person name="Wu L."/>
            <person name="Ma J."/>
        </authorList>
    </citation>
    <scope>NUCLEOTIDE SEQUENCE [LARGE SCALE GENOMIC DNA]</scope>
    <source>
        <strain evidence="15">CGMCC 1.18575</strain>
    </source>
</reference>
<dbReference type="PANTHER" id="PTHR11644:SF2">
    <property type="entry name" value="CYTIDINE DEAMINASE"/>
    <property type="match status" value="1"/>
</dbReference>
<gene>
    <name evidence="14" type="primary">cdd</name>
    <name evidence="14" type="ORF">ACFPOF_20415</name>
</gene>
<organism evidence="14 15">
    <name type="scientific">Cohnella soli</name>
    <dbReference type="NCBI Taxonomy" id="425005"/>
    <lineage>
        <taxon>Bacteria</taxon>
        <taxon>Bacillati</taxon>
        <taxon>Bacillota</taxon>
        <taxon>Bacilli</taxon>
        <taxon>Bacillales</taxon>
        <taxon>Paenibacillaceae</taxon>
        <taxon>Cohnella</taxon>
    </lineage>
</organism>
<evidence type="ECO:0000256" key="6">
    <source>
        <dbReference type="ARBA" id="ARBA00022723"/>
    </source>
</evidence>
<comment type="catalytic activity">
    <reaction evidence="10 12">
        <text>2'-deoxycytidine + H2O + H(+) = 2'-deoxyuridine + NH4(+)</text>
        <dbReference type="Rhea" id="RHEA:13433"/>
        <dbReference type="ChEBI" id="CHEBI:15377"/>
        <dbReference type="ChEBI" id="CHEBI:15378"/>
        <dbReference type="ChEBI" id="CHEBI:15698"/>
        <dbReference type="ChEBI" id="CHEBI:16450"/>
        <dbReference type="ChEBI" id="CHEBI:28938"/>
        <dbReference type="EC" id="3.5.4.5"/>
    </reaction>
</comment>
<dbReference type="PROSITE" id="PS00903">
    <property type="entry name" value="CYT_DCMP_DEAMINASES_1"/>
    <property type="match status" value="1"/>
</dbReference>
<feature type="domain" description="CMP/dCMP-type deaminase" evidence="13">
    <location>
        <begin position="8"/>
        <end position="137"/>
    </location>
</feature>
<evidence type="ECO:0000256" key="1">
    <source>
        <dbReference type="ARBA" id="ARBA00001947"/>
    </source>
</evidence>
<dbReference type="EC" id="3.5.4.5" evidence="4 12"/>
<dbReference type="InterPro" id="IPR050202">
    <property type="entry name" value="Cyt/Deoxycyt_deaminase"/>
</dbReference>
<evidence type="ECO:0000256" key="10">
    <source>
        <dbReference type="ARBA" id="ARBA00049252"/>
    </source>
</evidence>
<keyword evidence="8 12" id="KW-0862">Zinc</keyword>
<evidence type="ECO:0000256" key="9">
    <source>
        <dbReference type="ARBA" id="ARBA00032005"/>
    </source>
</evidence>
<comment type="catalytic activity">
    <reaction evidence="11 12">
        <text>cytidine + H2O + H(+) = uridine + NH4(+)</text>
        <dbReference type="Rhea" id="RHEA:16069"/>
        <dbReference type="ChEBI" id="CHEBI:15377"/>
        <dbReference type="ChEBI" id="CHEBI:15378"/>
        <dbReference type="ChEBI" id="CHEBI:16704"/>
        <dbReference type="ChEBI" id="CHEBI:17562"/>
        <dbReference type="ChEBI" id="CHEBI:28938"/>
        <dbReference type="EC" id="3.5.4.5"/>
    </reaction>
</comment>
<sequence length="141" mass="14947">MSVDKLLQSVDHLLDMAKTARERAYVPYSGFKVGAVVIDGDGNFHHGCNVENAAYGPTNCAERTALFRAIADGRQAGEFKAIAVIGDTDGPISPCGVCRQVMVELCAPDMPVILGNLNGSHQVTTVAELLPGAFSSRDLNK</sequence>
<dbReference type="Proteomes" id="UP001596113">
    <property type="component" value="Unassembled WGS sequence"/>
</dbReference>
<evidence type="ECO:0000256" key="4">
    <source>
        <dbReference type="ARBA" id="ARBA00012783"/>
    </source>
</evidence>
<dbReference type="CDD" id="cd01283">
    <property type="entry name" value="cytidine_deaminase"/>
    <property type="match status" value="1"/>
</dbReference>
<evidence type="ECO:0000256" key="8">
    <source>
        <dbReference type="ARBA" id="ARBA00022833"/>
    </source>
</evidence>
<comment type="similarity">
    <text evidence="3 12">Belongs to the cytidine and deoxycytidylate deaminase family.</text>
</comment>
<dbReference type="InterPro" id="IPR006262">
    <property type="entry name" value="Cyt_deam_tetra"/>
</dbReference>
<evidence type="ECO:0000313" key="14">
    <source>
        <dbReference type="EMBL" id="MFC5405110.1"/>
    </source>
</evidence>
<evidence type="ECO:0000256" key="11">
    <source>
        <dbReference type="ARBA" id="ARBA00049558"/>
    </source>
</evidence>
<evidence type="ECO:0000259" key="13">
    <source>
        <dbReference type="PROSITE" id="PS51747"/>
    </source>
</evidence>
<keyword evidence="6 12" id="KW-0479">Metal-binding</keyword>
<dbReference type="Gene3D" id="3.40.140.10">
    <property type="entry name" value="Cytidine Deaminase, domain 2"/>
    <property type="match status" value="1"/>
</dbReference>
<evidence type="ECO:0000256" key="2">
    <source>
        <dbReference type="ARBA" id="ARBA00003949"/>
    </source>
</evidence>
<dbReference type="PROSITE" id="PS51747">
    <property type="entry name" value="CYT_DCMP_DEAMINASES_2"/>
    <property type="match status" value="1"/>
</dbReference>
<dbReference type="NCBIfam" id="TIGR01354">
    <property type="entry name" value="cyt_deam_tetra"/>
    <property type="match status" value="1"/>
</dbReference>
<evidence type="ECO:0000256" key="5">
    <source>
        <dbReference type="ARBA" id="ARBA00018266"/>
    </source>
</evidence>
<keyword evidence="7 12" id="KW-0378">Hydrolase</keyword>
<dbReference type="GO" id="GO:0004126">
    <property type="term" value="F:cytidine deaminase activity"/>
    <property type="evidence" value="ECO:0007669"/>
    <property type="project" value="UniProtKB-EC"/>
</dbReference>
<evidence type="ECO:0000256" key="12">
    <source>
        <dbReference type="RuleBase" id="RU364006"/>
    </source>
</evidence>
<evidence type="ECO:0000256" key="7">
    <source>
        <dbReference type="ARBA" id="ARBA00022801"/>
    </source>
</evidence>
<dbReference type="InterPro" id="IPR016193">
    <property type="entry name" value="Cytidine_deaminase-like"/>
</dbReference>
<protein>
    <recommendedName>
        <fullName evidence="5 12">Cytidine deaminase</fullName>
        <ecNumber evidence="4 12">3.5.4.5</ecNumber>
    </recommendedName>
    <alternativeName>
        <fullName evidence="9 12">Cytidine aminohydrolase</fullName>
    </alternativeName>
</protein>
<proteinExistence type="inferred from homology"/>
<dbReference type="Pfam" id="PF00383">
    <property type="entry name" value="dCMP_cyt_deam_1"/>
    <property type="match status" value="1"/>
</dbReference>
<evidence type="ECO:0000256" key="3">
    <source>
        <dbReference type="ARBA" id="ARBA00006576"/>
    </source>
</evidence>
<dbReference type="InterPro" id="IPR016192">
    <property type="entry name" value="APOBEC/CMP_deaminase_Zn-bd"/>
</dbReference>
<accession>A0ABW0HXU6</accession>